<dbReference type="AlphaFoldDB" id="G0GAV4"/>
<organism evidence="2 3">
    <name type="scientific">Winmispira thermophila (strain ATCC 700085 / DSM 6578 / Z-1203)</name>
    <name type="common">Spirochaeta thermophila</name>
    <dbReference type="NCBI Taxonomy" id="869211"/>
    <lineage>
        <taxon>Bacteria</taxon>
        <taxon>Pseudomonadati</taxon>
        <taxon>Spirochaetota</taxon>
        <taxon>Spirochaetia</taxon>
        <taxon>Winmispirales</taxon>
        <taxon>Winmispiraceae</taxon>
        <taxon>Winmispira</taxon>
    </lineage>
</organism>
<dbReference type="InterPro" id="IPR002937">
    <property type="entry name" value="Amino_oxidase"/>
</dbReference>
<dbReference type="PANTHER" id="PTHR46313">
    <property type="match status" value="1"/>
</dbReference>
<dbReference type="Gene3D" id="3.50.50.60">
    <property type="entry name" value="FAD/NAD(P)-binding domain"/>
    <property type="match status" value="2"/>
</dbReference>
<gene>
    <name evidence="2" type="ordered locus">Spith_1589</name>
</gene>
<dbReference type="GO" id="GO:0016491">
    <property type="term" value="F:oxidoreductase activity"/>
    <property type="evidence" value="ECO:0007669"/>
    <property type="project" value="InterPro"/>
</dbReference>
<dbReference type="InterPro" id="IPR045892">
    <property type="entry name" value="CrtISO-like"/>
</dbReference>
<dbReference type="PANTHER" id="PTHR46313:SF3">
    <property type="entry name" value="PROLYCOPENE ISOMERASE, CHLOROPLASTIC"/>
    <property type="match status" value="1"/>
</dbReference>
<dbReference type="GO" id="GO:0016116">
    <property type="term" value="P:carotenoid metabolic process"/>
    <property type="evidence" value="ECO:0007669"/>
    <property type="project" value="InterPro"/>
</dbReference>
<dbReference type="HOGENOM" id="CLU_510694_0_0_12"/>
<dbReference type="KEGG" id="stq:Spith_1589"/>
<evidence type="ECO:0000259" key="1">
    <source>
        <dbReference type="Pfam" id="PF01593"/>
    </source>
</evidence>
<dbReference type="InterPro" id="IPR036188">
    <property type="entry name" value="FAD/NAD-bd_sf"/>
</dbReference>
<dbReference type="Pfam" id="PF01593">
    <property type="entry name" value="Amino_oxidase"/>
    <property type="match status" value="1"/>
</dbReference>
<dbReference type="SUPFAM" id="SSF51905">
    <property type="entry name" value="FAD/NAD(P)-binding domain"/>
    <property type="match status" value="1"/>
</dbReference>
<dbReference type="EMBL" id="CP002903">
    <property type="protein sequence ID" value="AEJ61850.1"/>
    <property type="molecule type" value="Genomic_DNA"/>
</dbReference>
<reference evidence="2 3" key="1">
    <citation type="submission" date="2011-06" db="EMBL/GenBank/DDBJ databases">
        <title>The complete genome of Spirochaeta thermophila DSM 6578.</title>
        <authorList>
            <consortium name="US DOE Joint Genome Institute (JGI-PGF)"/>
            <person name="Lucas S."/>
            <person name="Lapidus A."/>
            <person name="Bruce D."/>
            <person name="Goodwin L."/>
            <person name="Pitluck S."/>
            <person name="Peters L."/>
            <person name="Kyrpides N."/>
            <person name="Mavromatis K."/>
            <person name="Ivanova N."/>
            <person name="Mikailova N."/>
            <person name="Pagani I."/>
            <person name="Chertkov O."/>
            <person name="Detter J.C."/>
            <person name="Tapia R."/>
            <person name="Han C."/>
            <person name="Land M."/>
            <person name="Hauser L."/>
            <person name="Markowitz V."/>
            <person name="Cheng J.-F."/>
            <person name="Hugenholtz P."/>
            <person name="Woyke T."/>
            <person name="Wu D."/>
            <person name="Spring S."/>
            <person name="Merkhoffer B."/>
            <person name="Schneider S."/>
            <person name="Klenk H.-P."/>
            <person name="Eisen J.A."/>
        </authorList>
    </citation>
    <scope>NUCLEOTIDE SEQUENCE [LARGE SCALE GENOMIC DNA]</scope>
    <source>
        <strain evidence="3">ATCC 700085 / DSM 6578 / Z-1203</strain>
    </source>
</reference>
<dbReference type="Proteomes" id="UP000007254">
    <property type="component" value="Chromosome"/>
</dbReference>
<dbReference type="STRING" id="869211.Spith_1589"/>
<name>G0GAV4_WINT7</name>
<evidence type="ECO:0000313" key="2">
    <source>
        <dbReference type="EMBL" id="AEJ61850.1"/>
    </source>
</evidence>
<feature type="domain" description="Amine oxidase" evidence="1">
    <location>
        <begin position="2"/>
        <end position="456"/>
    </location>
</feature>
<evidence type="ECO:0000313" key="3">
    <source>
        <dbReference type="Proteomes" id="UP000007254"/>
    </source>
</evidence>
<protein>
    <submittedName>
        <fullName evidence="2">FAD dependent oxidoreductase</fullName>
    </submittedName>
</protein>
<keyword evidence="3" id="KW-1185">Reference proteome</keyword>
<accession>G0GAV4</accession>
<proteinExistence type="predicted"/>
<sequence>MDVHVFEQHTVPGGYVSSFQRKGFIFPGGTTSFCSSGIVFPILEDLGLKDRLRFVRADYQLSWGTHDIPLHSSTQVCEAFSRAFPHERRHLKHYFSWVRAGEAAFKAMHESNVMFGGGNGAFRTMFRLVFKNPLIPWAMAKARKKTNRDLHAGHFSDPKLRGFLDSLGYPVMEGLVTMGMWYSFFHDYHMPIGGMQVIPEAFVSYITGHGGTIHLGKRVSRILVKNRRVTGVRLEDGSEVSARFVVSAADMRTSLLGLLDEEHLPAPLIETLGKGSPSESMCVVYLGLDHDEGLASHLERFHANHVAFHPDGGEPFHIVWLDKDDPSVVPEGGHALWVGRGSPYERWSGLGREAYKEQKQKEAWNLIREAEKFIPGLSNHIRVMESATPLTFERYTGNWRGATAGWNWDPSRNPHIHPVRDLAIIKGLYFAGHWVYSPGGVPTAMITAWHVARQILKMHTGKRDEVTP</sequence>